<keyword evidence="1" id="KW-1133">Transmembrane helix</keyword>
<dbReference type="RefSeq" id="WP_011446207.1">
    <property type="nucleotide sequence ID" value="NC_007794.1"/>
</dbReference>
<dbReference type="Pfam" id="PF13795">
    <property type="entry name" value="HupE_UreJ_2"/>
    <property type="match status" value="1"/>
</dbReference>
<feature type="transmembrane region" description="Helical" evidence="1">
    <location>
        <begin position="367"/>
        <end position="386"/>
    </location>
</feature>
<proteinExistence type="predicted"/>
<name>Q2G572_NOVAD</name>
<sequence length="392" mass="41401">MISIRKPRTLRHDTSGSGTIERIVCAVTAFLALCWATSAPAHLTPNSEIRLDFAPGAVKADVIVPQAEFSYATGLATDNRPESLAAARAAVLRDMAVLAPDGRRWNIVVDRIAFEQIAGPPDLHMNLTLTPPEGASDRLLRWRWQVVMRQAPSHFALLMVDGDLAGGTRGERELVGALTATRPELVVDRGHASMAGLFANAFRLGAHHIAQGYDHLLFLLALLLAAPLRAAGGRWAGERTGRETFRALALIVTAFTIGHSTTLVLAAFLGLRLPAQPVEAGIALSVLVSAIHAARPVFPGREALVAGLFGLVHGLAFATLVGNFGLGAATRATAILGFNLGIEAVQLAVVVVATPVLLVLARSRWGAKARVALAALTGVAALFWLAERLGLS</sequence>
<keyword evidence="3" id="KW-1185">Reference proteome</keyword>
<protein>
    <submittedName>
        <fullName evidence="2">Putative transmembrane protein</fullName>
    </submittedName>
</protein>
<dbReference type="STRING" id="279238.Saro_2565"/>
<evidence type="ECO:0000313" key="3">
    <source>
        <dbReference type="Proteomes" id="UP000009134"/>
    </source>
</evidence>
<dbReference type="AlphaFoldDB" id="Q2G572"/>
<dbReference type="EMBL" id="CP000248">
    <property type="protein sequence ID" value="ABD27001.1"/>
    <property type="molecule type" value="Genomic_DNA"/>
</dbReference>
<reference evidence="3" key="1">
    <citation type="submission" date="2006-01" db="EMBL/GenBank/DDBJ databases">
        <title>Complete sequence of Novosphingobium aromaticivorans DSM 12444.</title>
        <authorList>
            <consortium name="US DOE Joint Genome Institute"/>
            <person name="Copeland A."/>
            <person name="Lucas S."/>
            <person name="Lapidus A."/>
            <person name="Barry K."/>
            <person name="Detter J.C."/>
            <person name="Glavina T."/>
            <person name="Hammon N."/>
            <person name="Israni S."/>
            <person name="Pitluck S."/>
            <person name="Chain P."/>
            <person name="Malfatti S."/>
            <person name="Shin M."/>
            <person name="Vergez L."/>
            <person name="Schmutz J."/>
            <person name="Larimer F."/>
            <person name="Land M."/>
            <person name="Kyrpides N."/>
            <person name="Ivanova N."/>
            <person name="Fredrickson J."/>
            <person name="Balkwill D."/>
            <person name="Romine M.F."/>
            <person name="Richardson P."/>
        </authorList>
    </citation>
    <scope>NUCLEOTIDE SEQUENCE [LARGE SCALE GENOMIC DNA]</scope>
    <source>
        <strain evidence="3">ATCC 700278 / DSM 12444 / CCUG 56034 / CIP 105152 / NBRC 16084 / F199</strain>
    </source>
</reference>
<keyword evidence="1" id="KW-0472">Membrane</keyword>
<organism evidence="2 3">
    <name type="scientific">Novosphingobium aromaticivorans (strain ATCC 700278 / DSM 12444 / CCUG 56034 / CIP 105152 / NBRC 16084 / F199)</name>
    <dbReference type="NCBI Taxonomy" id="279238"/>
    <lineage>
        <taxon>Bacteria</taxon>
        <taxon>Pseudomonadati</taxon>
        <taxon>Pseudomonadota</taxon>
        <taxon>Alphaproteobacteria</taxon>
        <taxon>Sphingomonadales</taxon>
        <taxon>Sphingomonadaceae</taxon>
        <taxon>Novosphingobium</taxon>
    </lineage>
</organism>
<dbReference type="HOGENOM" id="CLU_043645_2_0_5"/>
<dbReference type="InterPro" id="IPR032809">
    <property type="entry name" value="Put_HupE_UreJ"/>
</dbReference>
<evidence type="ECO:0000256" key="1">
    <source>
        <dbReference type="SAM" id="Phobius"/>
    </source>
</evidence>
<accession>Q2G572</accession>
<feature type="transmembrane region" description="Helical" evidence="1">
    <location>
        <begin position="305"/>
        <end position="326"/>
    </location>
</feature>
<dbReference type="Proteomes" id="UP000009134">
    <property type="component" value="Chromosome"/>
</dbReference>
<dbReference type="eggNOG" id="COG2370">
    <property type="taxonomic scope" value="Bacteria"/>
</dbReference>
<gene>
    <name evidence="2" type="ordered locus">Saro_2565</name>
</gene>
<feature type="transmembrane region" description="Helical" evidence="1">
    <location>
        <begin position="338"/>
        <end position="360"/>
    </location>
</feature>
<evidence type="ECO:0000313" key="2">
    <source>
        <dbReference type="EMBL" id="ABD27001.1"/>
    </source>
</evidence>
<dbReference type="KEGG" id="nar:Saro_2565"/>
<keyword evidence="1 2" id="KW-0812">Transmembrane</keyword>
<feature type="transmembrane region" description="Helical" evidence="1">
    <location>
        <begin position="248"/>
        <end position="268"/>
    </location>
</feature>